<dbReference type="VEuPathDB" id="FungiDB:SeMB42_g07118"/>
<protein>
    <submittedName>
        <fullName evidence="2">Uncharacterized protein</fullName>
    </submittedName>
</protein>
<proteinExistence type="predicted"/>
<sequence length="488" mass="53187">MGALPHGPMPPLRFHPNNPPRPAHFETDPISARMITADLPGVVKQLDPQDQPKSAIDQTKSRFEAIHHQHLLDDLRHQIDLLHAANDKVNVALRASVNREISARNELAKVVATQQIVESQHIQALNEIQHGAEEREATYRTTIASLKAEIASLKAQLKENSAQADQKPASVQSPNDNLHSQLESYNIPDSLAPKRPSTTSTSSWSSSTSLSNVSAGTAPDLPIRADSMANVEDHEVPAHPSCDKPSTTTAINPALKSLANDPRDPSTHSNFVSDSYTDSLSMDYQEEDYEAARMLKSLSSSYSGPSPVASHPQAHFHGHHHIQYPDHHTQYTSLQQTCNDEWTKRASSMVGDDRQFLESTTDDDDADMRNMSDWDSADESGDDCDGPACPKRRAAAAAGGGVYRYKPKNAAGVGERGDANGPIITATSSPESMSLATVGNARDGIPRWICPGCGKIYSIQSKRSWTNHMIACTGDMPPPIKKRKRRGA</sequence>
<dbReference type="Proteomes" id="UP000317494">
    <property type="component" value="Unassembled WGS sequence"/>
</dbReference>
<keyword evidence="3" id="KW-1185">Reference proteome</keyword>
<feature type="region of interest" description="Disordered" evidence="1">
    <location>
        <begin position="159"/>
        <end position="221"/>
    </location>
</feature>
<feature type="region of interest" description="Disordered" evidence="1">
    <location>
        <begin position="1"/>
        <end position="23"/>
    </location>
</feature>
<name>A0A507C989_9FUNG</name>
<evidence type="ECO:0000256" key="1">
    <source>
        <dbReference type="SAM" id="MobiDB-lite"/>
    </source>
</evidence>
<feature type="compositionally biased region" description="Polar residues" evidence="1">
    <location>
        <begin position="159"/>
        <end position="184"/>
    </location>
</feature>
<feature type="region of interest" description="Disordered" evidence="1">
    <location>
        <begin position="256"/>
        <end position="275"/>
    </location>
</feature>
<reference evidence="2 3" key="1">
    <citation type="journal article" date="2019" name="Sci. Rep.">
        <title>Comparative genomics of chytrid fungi reveal insights into the obligate biotrophic and pathogenic lifestyle of Synchytrium endobioticum.</title>
        <authorList>
            <person name="van de Vossenberg B.T.L.H."/>
            <person name="Warris S."/>
            <person name="Nguyen H.D.T."/>
            <person name="van Gent-Pelzer M.P.E."/>
            <person name="Joly D.L."/>
            <person name="van de Geest H.C."/>
            <person name="Bonants P.J.M."/>
            <person name="Smith D.S."/>
            <person name="Levesque C.A."/>
            <person name="van der Lee T.A.J."/>
        </authorList>
    </citation>
    <scope>NUCLEOTIDE SEQUENCE [LARGE SCALE GENOMIC DNA]</scope>
    <source>
        <strain evidence="2 3">MB42</strain>
    </source>
</reference>
<gene>
    <name evidence="2" type="ORF">SeMB42_g07118</name>
</gene>
<evidence type="ECO:0000313" key="3">
    <source>
        <dbReference type="Proteomes" id="UP000317494"/>
    </source>
</evidence>
<dbReference type="EMBL" id="QEAN01000461">
    <property type="protein sequence ID" value="TPX36051.1"/>
    <property type="molecule type" value="Genomic_DNA"/>
</dbReference>
<feature type="region of interest" description="Disordered" evidence="1">
    <location>
        <begin position="349"/>
        <end position="369"/>
    </location>
</feature>
<feature type="compositionally biased region" description="Pro residues" evidence="1">
    <location>
        <begin position="7"/>
        <end position="22"/>
    </location>
</feature>
<feature type="compositionally biased region" description="Low complexity" evidence="1">
    <location>
        <begin position="197"/>
        <end position="211"/>
    </location>
</feature>
<dbReference type="AlphaFoldDB" id="A0A507C989"/>
<organism evidence="2 3">
    <name type="scientific">Synchytrium endobioticum</name>
    <dbReference type="NCBI Taxonomy" id="286115"/>
    <lineage>
        <taxon>Eukaryota</taxon>
        <taxon>Fungi</taxon>
        <taxon>Fungi incertae sedis</taxon>
        <taxon>Chytridiomycota</taxon>
        <taxon>Chytridiomycota incertae sedis</taxon>
        <taxon>Chytridiomycetes</taxon>
        <taxon>Synchytriales</taxon>
        <taxon>Synchytriaceae</taxon>
        <taxon>Synchytrium</taxon>
    </lineage>
</organism>
<accession>A0A507C989</accession>
<evidence type="ECO:0000313" key="2">
    <source>
        <dbReference type="EMBL" id="TPX36051.1"/>
    </source>
</evidence>
<comment type="caution">
    <text evidence="2">The sequence shown here is derived from an EMBL/GenBank/DDBJ whole genome shotgun (WGS) entry which is preliminary data.</text>
</comment>